<reference evidence="1 2" key="1">
    <citation type="submission" date="2015-07" db="EMBL/GenBank/DDBJ databases">
        <title>The genome of Dufourea novaeangliae.</title>
        <authorList>
            <person name="Pan H."/>
            <person name="Kapheim K."/>
        </authorList>
    </citation>
    <scope>NUCLEOTIDE SEQUENCE [LARGE SCALE GENOMIC DNA]</scope>
    <source>
        <strain evidence="1">0120121106</strain>
        <tissue evidence="1">Whole body</tissue>
    </source>
</reference>
<name>A0A154P253_DUFNO</name>
<keyword evidence="2" id="KW-1185">Reference proteome</keyword>
<protein>
    <submittedName>
        <fullName evidence="1">Uncharacterized protein</fullName>
    </submittedName>
</protein>
<evidence type="ECO:0000313" key="1">
    <source>
        <dbReference type="EMBL" id="KZC06015.1"/>
    </source>
</evidence>
<dbReference type="Proteomes" id="UP000076502">
    <property type="component" value="Unassembled WGS sequence"/>
</dbReference>
<sequence>MTLQYEKSIEGTAALGLRKDARKRPKVRSQNEDSICPRIHTYERYTIIMDVTRKIQLQLVVNRNRAKVIGLTRLIEELCKSVEEP</sequence>
<gene>
    <name evidence="1" type="ORF">WN55_06190</name>
</gene>
<dbReference type="EMBL" id="KQ434803">
    <property type="protein sequence ID" value="KZC06015.1"/>
    <property type="molecule type" value="Genomic_DNA"/>
</dbReference>
<organism evidence="1 2">
    <name type="scientific">Dufourea novaeangliae</name>
    <name type="common">Sweat bee</name>
    <dbReference type="NCBI Taxonomy" id="178035"/>
    <lineage>
        <taxon>Eukaryota</taxon>
        <taxon>Metazoa</taxon>
        <taxon>Ecdysozoa</taxon>
        <taxon>Arthropoda</taxon>
        <taxon>Hexapoda</taxon>
        <taxon>Insecta</taxon>
        <taxon>Pterygota</taxon>
        <taxon>Neoptera</taxon>
        <taxon>Endopterygota</taxon>
        <taxon>Hymenoptera</taxon>
        <taxon>Apocrita</taxon>
        <taxon>Aculeata</taxon>
        <taxon>Apoidea</taxon>
        <taxon>Anthophila</taxon>
        <taxon>Halictidae</taxon>
        <taxon>Rophitinae</taxon>
        <taxon>Dufourea</taxon>
    </lineage>
</organism>
<accession>A0A154P253</accession>
<proteinExistence type="predicted"/>
<evidence type="ECO:0000313" key="2">
    <source>
        <dbReference type="Proteomes" id="UP000076502"/>
    </source>
</evidence>
<dbReference type="AlphaFoldDB" id="A0A154P253"/>